<comment type="caution">
    <text evidence="6">The sequence shown here is derived from an EMBL/GenBank/DDBJ whole genome shotgun (WGS) entry which is preliminary data.</text>
</comment>
<dbReference type="InterPro" id="IPR003689">
    <property type="entry name" value="ZIP"/>
</dbReference>
<dbReference type="Proteomes" id="UP000243975">
    <property type="component" value="Unassembled WGS sequence"/>
</dbReference>
<evidence type="ECO:0000256" key="1">
    <source>
        <dbReference type="ARBA" id="ARBA00004141"/>
    </source>
</evidence>
<dbReference type="GO" id="GO:0005385">
    <property type="term" value="F:zinc ion transmembrane transporter activity"/>
    <property type="evidence" value="ECO:0007669"/>
    <property type="project" value="TreeGrafter"/>
</dbReference>
<accession>A0A103XUE5</accession>
<keyword evidence="7" id="KW-1185">Reference proteome</keyword>
<dbReference type="PANTHER" id="PTHR11040:SF201">
    <property type="entry name" value="ZINC_IRON PERMEASE-RELATED"/>
    <property type="match status" value="1"/>
</dbReference>
<keyword evidence="2 5" id="KW-0812">Transmembrane</keyword>
<evidence type="ECO:0000313" key="6">
    <source>
        <dbReference type="EMBL" id="KVH97098.1"/>
    </source>
</evidence>
<proteinExistence type="predicted"/>
<dbReference type="Pfam" id="PF02535">
    <property type="entry name" value="Zip"/>
    <property type="match status" value="1"/>
</dbReference>
<dbReference type="GO" id="GO:0005886">
    <property type="term" value="C:plasma membrane"/>
    <property type="evidence" value="ECO:0007669"/>
    <property type="project" value="TreeGrafter"/>
</dbReference>
<reference evidence="6 7" key="1">
    <citation type="journal article" date="2016" name="Sci. Rep.">
        <title>The genome sequence of the outbreeding globe artichoke constructed de novo incorporating a phase-aware low-pass sequencing strategy of F1 progeny.</title>
        <authorList>
            <person name="Scaglione D."/>
            <person name="Reyes-Chin-Wo S."/>
            <person name="Acquadro A."/>
            <person name="Froenicke L."/>
            <person name="Portis E."/>
            <person name="Beitel C."/>
            <person name="Tirone M."/>
            <person name="Mauro R."/>
            <person name="Lo Monaco A."/>
            <person name="Mauromicale G."/>
            <person name="Faccioli P."/>
            <person name="Cattivelli L."/>
            <person name="Rieseberg L."/>
            <person name="Michelmore R."/>
            <person name="Lanteri S."/>
        </authorList>
    </citation>
    <scope>NUCLEOTIDE SEQUENCE [LARGE SCALE GENOMIC DNA]</scope>
    <source>
        <strain evidence="6">2C</strain>
    </source>
</reference>
<dbReference type="EMBL" id="LEKV01003860">
    <property type="protein sequence ID" value="KVH97098.1"/>
    <property type="molecule type" value="Genomic_DNA"/>
</dbReference>
<name>A0A103XUE5_CYNCS</name>
<sequence>MLMGVFFALTTPSGIVIGILVSNSYEENSPTALIVQGVLNAASAGILIYMALVDLLSPDFKDPRMQKNKILLLTSNVSLLLGAGLIYVKEWKTKGEAEGRGQRRLAIVRQRV</sequence>
<keyword evidence="3 5" id="KW-1133">Transmembrane helix</keyword>
<feature type="transmembrane region" description="Helical" evidence="5">
    <location>
        <begin position="70"/>
        <end position="88"/>
    </location>
</feature>
<gene>
    <name evidence="6" type="ORF">Ccrd_000800</name>
</gene>
<keyword evidence="4 5" id="KW-0472">Membrane</keyword>
<evidence type="ECO:0000256" key="5">
    <source>
        <dbReference type="SAM" id="Phobius"/>
    </source>
</evidence>
<dbReference type="PANTHER" id="PTHR11040">
    <property type="entry name" value="ZINC/IRON TRANSPORTER"/>
    <property type="match status" value="1"/>
</dbReference>
<dbReference type="STRING" id="59895.A0A103XUE5"/>
<protein>
    <submittedName>
        <fullName evidence="6">Zinc/iron permease</fullName>
    </submittedName>
</protein>
<evidence type="ECO:0000256" key="4">
    <source>
        <dbReference type="ARBA" id="ARBA00023136"/>
    </source>
</evidence>
<comment type="subcellular location">
    <subcellularLocation>
        <location evidence="1">Membrane</location>
        <topology evidence="1">Multi-pass membrane protein</topology>
    </subcellularLocation>
</comment>
<dbReference type="AlphaFoldDB" id="A0A103XUE5"/>
<dbReference type="OMA" id="HENSLTA"/>
<evidence type="ECO:0000313" key="7">
    <source>
        <dbReference type="Proteomes" id="UP000243975"/>
    </source>
</evidence>
<evidence type="ECO:0000256" key="2">
    <source>
        <dbReference type="ARBA" id="ARBA00022692"/>
    </source>
</evidence>
<dbReference type="Gramene" id="KVH97098">
    <property type="protein sequence ID" value="KVH97098"/>
    <property type="gene ID" value="Ccrd_000800"/>
</dbReference>
<feature type="transmembrane region" description="Helical" evidence="5">
    <location>
        <begin position="34"/>
        <end position="58"/>
    </location>
</feature>
<organism evidence="6 7">
    <name type="scientific">Cynara cardunculus var. scolymus</name>
    <name type="common">Globe artichoke</name>
    <name type="synonym">Cynara scolymus</name>
    <dbReference type="NCBI Taxonomy" id="59895"/>
    <lineage>
        <taxon>Eukaryota</taxon>
        <taxon>Viridiplantae</taxon>
        <taxon>Streptophyta</taxon>
        <taxon>Embryophyta</taxon>
        <taxon>Tracheophyta</taxon>
        <taxon>Spermatophyta</taxon>
        <taxon>Magnoliopsida</taxon>
        <taxon>eudicotyledons</taxon>
        <taxon>Gunneridae</taxon>
        <taxon>Pentapetalae</taxon>
        <taxon>asterids</taxon>
        <taxon>campanulids</taxon>
        <taxon>Asterales</taxon>
        <taxon>Asteraceae</taxon>
        <taxon>Carduoideae</taxon>
        <taxon>Cardueae</taxon>
        <taxon>Carduinae</taxon>
        <taxon>Cynara</taxon>
    </lineage>
</organism>
<evidence type="ECO:0000256" key="3">
    <source>
        <dbReference type="ARBA" id="ARBA00022989"/>
    </source>
</evidence>